<dbReference type="GO" id="GO:0004185">
    <property type="term" value="F:serine-type carboxypeptidase activity"/>
    <property type="evidence" value="ECO:0007669"/>
    <property type="project" value="InterPro"/>
</dbReference>
<evidence type="ECO:0000256" key="5">
    <source>
        <dbReference type="ARBA" id="ARBA00022801"/>
    </source>
</evidence>
<evidence type="ECO:0000256" key="2">
    <source>
        <dbReference type="ARBA" id="ARBA00022645"/>
    </source>
</evidence>
<evidence type="ECO:0000256" key="4">
    <source>
        <dbReference type="ARBA" id="ARBA00022729"/>
    </source>
</evidence>
<keyword evidence="2" id="KW-0121">Carboxypeptidase</keyword>
<evidence type="ECO:0000256" key="6">
    <source>
        <dbReference type="ARBA" id="ARBA00023180"/>
    </source>
</evidence>
<evidence type="ECO:0000313" key="8">
    <source>
        <dbReference type="EMBL" id="CAH1102542.1"/>
    </source>
</evidence>
<dbReference type="AlphaFoldDB" id="A0A9P0CPU7"/>
<dbReference type="Proteomes" id="UP001153636">
    <property type="component" value="Chromosome 13"/>
</dbReference>
<proteinExistence type="inferred from homology"/>
<dbReference type="Pfam" id="PF00450">
    <property type="entry name" value="Peptidase_S10"/>
    <property type="match status" value="1"/>
</dbReference>
<keyword evidence="6" id="KW-0325">Glycoprotein</keyword>
<evidence type="ECO:0000256" key="7">
    <source>
        <dbReference type="SAM" id="SignalP"/>
    </source>
</evidence>
<dbReference type="GO" id="GO:0006508">
    <property type="term" value="P:proteolysis"/>
    <property type="evidence" value="ECO:0007669"/>
    <property type="project" value="UniProtKB-KW"/>
</dbReference>
<dbReference type="SUPFAM" id="SSF53474">
    <property type="entry name" value="alpha/beta-Hydrolases"/>
    <property type="match status" value="1"/>
</dbReference>
<organism evidence="8 9">
    <name type="scientific">Psylliodes chrysocephalus</name>
    <dbReference type="NCBI Taxonomy" id="3402493"/>
    <lineage>
        <taxon>Eukaryota</taxon>
        <taxon>Metazoa</taxon>
        <taxon>Ecdysozoa</taxon>
        <taxon>Arthropoda</taxon>
        <taxon>Hexapoda</taxon>
        <taxon>Insecta</taxon>
        <taxon>Pterygota</taxon>
        <taxon>Neoptera</taxon>
        <taxon>Endopterygota</taxon>
        <taxon>Coleoptera</taxon>
        <taxon>Polyphaga</taxon>
        <taxon>Cucujiformia</taxon>
        <taxon>Chrysomeloidea</taxon>
        <taxon>Chrysomelidae</taxon>
        <taxon>Galerucinae</taxon>
        <taxon>Alticini</taxon>
        <taxon>Psylliodes</taxon>
    </lineage>
</organism>
<dbReference type="OrthoDB" id="443318at2759"/>
<evidence type="ECO:0008006" key="10">
    <source>
        <dbReference type="Google" id="ProtNLM"/>
    </source>
</evidence>
<evidence type="ECO:0000256" key="3">
    <source>
        <dbReference type="ARBA" id="ARBA00022670"/>
    </source>
</evidence>
<dbReference type="PANTHER" id="PTHR11802:SF472">
    <property type="entry name" value="SERINE CARBOXYPEPTIDASE CPVL-RELATED"/>
    <property type="match status" value="1"/>
</dbReference>
<comment type="similarity">
    <text evidence="1">Belongs to the peptidase S10 family.</text>
</comment>
<sequence>MRLPFTILVIATLLNQVYSTYSSRHTPVRPNTDEHLILTPLIEQNRIQQARDASEVHLNGFRNIKSYSGFFTVDKPFNSNSFFWFFPAKNNPGTAPVILWCEGGPSASSLLGLFGQNGPFSLHKTGLRLREPSWTTDHSVIYIDNSIGTGFSYTNGGYAQNQTKVGKDLYAALIQFFKLFPELQRNEFYIAGESFGGKYAPAVAYTIHQNNPSAQVKINLKGLTIGNGLCDPINQYEYGEYFYQVGLIDANERKQLERLEQQGIKLIQNKQFAESLEVRSTIFSLFANITGYDNIFNFATPIDPYNIIKKIEDIQVYVNRSEVRAALHVGKVPYNDQYETVYSNFNDDHMQSVVPWLEVLLNHYRVLFYNGQLDIILPYPLTVNFLKKMKFNGSDGYKTAARHKWYVNSELAGYVKEAGRMTEVLVIDAGHLVPTDQPQRALDLIYRFTRNKPLY</sequence>
<dbReference type="InterPro" id="IPR029058">
    <property type="entry name" value="AB_hydrolase_fold"/>
</dbReference>
<dbReference type="EMBL" id="OV651825">
    <property type="protein sequence ID" value="CAH1102542.1"/>
    <property type="molecule type" value="Genomic_DNA"/>
</dbReference>
<protein>
    <recommendedName>
        <fullName evidence="10">Serine carboxypeptidase</fullName>
    </recommendedName>
</protein>
<keyword evidence="9" id="KW-1185">Reference proteome</keyword>
<evidence type="ECO:0000313" key="9">
    <source>
        <dbReference type="Proteomes" id="UP001153636"/>
    </source>
</evidence>
<feature type="chain" id="PRO_5040328492" description="Serine carboxypeptidase" evidence="7">
    <location>
        <begin position="20"/>
        <end position="455"/>
    </location>
</feature>
<evidence type="ECO:0000256" key="1">
    <source>
        <dbReference type="ARBA" id="ARBA00009431"/>
    </source>
</evidence>
<keyword evidence="3" id="KW-0645">Protease</keyword>
<accession>A0A9P0CPU7</accession>
<dbReference type="PRINTS" id="PR00724">
    <property type="entry name" value="CRBOXYPTASEC"/>
</dbReference>
<keyword evidence="4 7" id="KW-0732">Signal</keyword>
<gene>
    <name evidence="8" type="ORF">PSYICH_LOCUS3884</name>
</gene>
<name>A0A9P0CPU7_9CUCU</name>
<keyword evidence="5" id="KW-0378">Hydrolase</keyword>
<dbReference type="PANTHER" id="PTHR11802">
    <property type="entry name" value="SERINE PROTEASE FAMILY S10 SERINE CARBOXYPEPTIDASE"/>
    <property type="match status" value="1"/>
</dbReference>
<dbReference type="InterPro" id="IPR001563">
    <property type="entry name" value="Peptidase_S10"/>
</dbReference>
<dbReference type="Gene3D" id="3.40.50.1820">
    <property type="entry name" value="alpha/beta hydrolase"/>
    <property type="match status" value="1"/>
</dbReference>
<reference evidence="8" key="1">
    <citation type="submission" date="2022-01" db="EMBL/GenBank/DDBJ databases">
        <authorList>
            <person name="King R."/>
        </authorList>
    </citation>
    <scope>NUCLEOTIDE SEQUENCE</scope>
</reference>
<feature type="signal peptide" evidence="7">
    <location>
        <begin position="1"/>
        <end position="19"/>
    </location>
</feature>